<dbReference type="VEuPathDB" id="ToxoDB:TGP89_321280"/>
<keyword evidence="2" id="KW-0472">Membrane</keyword>
<name>A0A086J7H2_TOXGO</name>
<feature type="chain" id="PRO_5001807943" evidence="1">
    <location>
        <begin position="27"/>
        <end position="79"/>
    </location>
</feature>
<evidence type="ECO:0000256" key="1">
    <source>
        <dbReference type="SAM" id="SignalP"/>
    </source>
</evidence>
<dbReference type="OrthoDB" id="10371590at2759"/>
<sequence>MAYRSSAAALAFFAVLLCGLPSWCVASEGTAAADLFVPAVSSTNNNAQAAAMVSTGVPAKTNQQEAAHPVIFRSSKRYG</sequence>
<dbReference type="Proteomes" id="UP000028828">
    <property type="component" value="Unassembled WGS sequence"/>
</dbReference>
<accession>A0A086J7H2</accession>
<evidence type="ECO:0000313" key="2">
    <source>
        <dbReference type="EMBL" id="KFG28090.1"/>
    </source>
</evidence>
<keyword evidence="2" id="KW-0812">Transmembrane</keyword>
<gene>
    <name evidence="2" type="ORF">TGP89_321280</name>
</gene>
<proteinExistence type="predicted"/>
<reference evidence="2 3" key="1">
    <citation type="submission" date="2014-03" db="EMBL/GenBank/DDBJ databases">
        <authorList>
            <person name="Sibley D."/>
            <person name="Venepally P."/>
            <person name="Karamycheva S."/>
            <person name="Hadjithomas M."/>
            <person name="Khan A."/>
            <person name="Brunk B."/>
            <person name="Roos D."/>
            <person name="Caler E."/>
            <person name="Lorenzi H."/>
        </authorList>
    </citation>
    <scope>NUCLEOTIDE SEQUENCE [LARGE SCALE GENOMIC DNA]</scope>
    <source>
        <strain evidence="3">p89</strain>
    </source>
</reference>
<protein>
    <submittedName>
        <fullName evidence="2">Putative transmembrane protein</fullName>
    </submittedName>
</protein>
<dbReference type="EMBL" id="AEYI02002487">
    <property type="protein sequence ID" value="KFG28090.1"/>
    <property type="molecule type" value="Genomic_DNA"/>
</dbReference>
<keyword evidence="1" id="KW-0732">Signal</keyword>
<organism evidence="2 3">
    <name type="scientific">Toxoplasma gondii p89</name>
    <dbReference type="NCBI Taxonomy" id="943119"/>
    <lineage>
        <taxon>Eukaryota</taxon>
        <taxon>Sar</taxon>
        <taxon>Alveolata</taxon>
        <taxon>Apicomplexa</taxon>
        <taxon>Conoidasida</taxon>
        <taxon>Coccidia</taxon>
        <taxon>Eucoccidiorida</taxon>
        <taxon>Eimeriorina</taxon>
        <taxon>Sarcocystidae</taxon>
        <taxon>Toxoplasma</taxon>
    </lineage>
</organism>
<comment type="caution">
    <text evidence="2">The sequence shown here is derived from an EMBL/GenBank/DDBJ whole genome shotgun (WGS) entry which is preliminary data.</text>
</comment>
<dbReference type="AlphaFoldDB" id="A0A086J7H2"/>
<feature type="signal peptide" evidence="1">
    <location>
        <begin position="1"/>
        <end position="26"/>
    </location>
</feature>
<evidence type="ECO:0000313" key="3">
    <source>
        <dbReference type="Proteomes" id="UP000028828"/>
    </source>
</evidence>